<evidence type="ECO:0008006" key="2">
    <source>
        <dbReference type="Google" id="ProtNLM"/>
    </source>
</evidence>
<sequence>MTFDELMELSEEEFINYDFKREVFDLRNLIYDEKNPIANIILYKGNIYGSQSDCDRLPLTLEIYKRLWGNQFEFWNTKQTDFVEANGETMNSFVTPYKAFYKETYDLSNPIFKDYAKLTHTVGNFIPVYAIKNNKNWFSPFNSKRYKSTYDYWDLTLNHMKVILNDFMNSNDSIEIFLENTMNNNTFKYKKYIIESAKWILSFKTWPNFVEKNFLQSFLENPKDLTSEPKEFWRNHFKGTVSTKDENNLSEFLTFVNQAILERSSLIYKQLKLNYEFL</sequence>
<protein>
    <recommendedName>
        <fullName evidence="2">DUF1524 domain-containing protein</fullName>
    </recommendedName>
</protein>
<reference evidence="1" key="1">
    <citation type="submission" date="2024-05" db="EMBL/GenBank/DDBJ databases">
        <authorList>
            <person name="Liu Z."/>
        </authorList>
    </citation>
    <scope>NUCLEOTIDE SEQUENCE</scope>
    <source>
        <strain evidence="1">BS1807G30</strain>
    </source>
</reference>
<dbReference type="RefSeq" id="WP_108610980.1">
    <property type="nucleotide sequence ID" value="NZ_CP157353.1"/>
</dbReference>
<dbReference type="AlphaFoldDB" id="A0AAU7FHD0"/>
<evidence type="ECO:0000313" key="1">
    <source>
        <dbReference type="EMBL" id="XBM03537.1"/>
    </source>
</evidence>
<organism evidence="1">
    <name type="scientific">Bacillus sp. BS1807G30</name>
    <dbReference type="NCBI Taxonomy" id="3153756"/>
    <lineage>
        <taxon>Bacteria</taxon>
        <taxon>Bacillati</taxon>
        <taxon>Bacillota</taxon>
        <taxon>Bacilli</taxon>
        <taxon>Bacillales</taxon>
        <taxon>Bacillaceae</taxon>
        <taxon>Bacillus</taxon>
    </lineage>
</organism>
<name>A0AAU7FHD0_9BACI</name>
<dbReference type="EMBL" id="CP157353">
    <property type="protein sequence ID" value="XBM03537.1"/>
    <property type="molecule type" value="Genomic_DNA"/>
</dbReference>
<accession>A0AAU7FHD0</accession>
<proteinExistence type="predicted"/>
<gene>
    <name evidence="1" type="ORF">ABG082_15600</name>
</gene>